<sequence length="635" mass="69943">MSYSINIVFIILIALQLQCIECNPIDNKKDLSKVQRNILFFGPNSREWADYYRSWNFPHFPSISYFFKDNDDNDDDEDTPDTNERLDELEKTQKEIFILLKKLSDDLLTIKDQVSQQQLNEYEETSSIVNEIKTTSFPSSEITITTERLEIESVPLTTSSTLEKTTATETMETDFPSAISNTFLIDPPASETNTLMETQHKEIPSISLETEPQTTKKNEEKRWNTPPELTPEQVSRKKPETINGRAEARFLPFSASFSLNAGQDNSEALQLGAGLGGISVSQSSSFSQAEANSFGNTGSSLSSSQSSSFAAGLTGISASDANSFNVNHPVFGGQSNANSNSFSVGQASASSQANAQNGQASSGSQASIGSVHSSASSGSNVQALSDGLIIGQPQGPRKPVWTNIGPNHDFPGHPISNRPTLTIQEAPITTQQKRPITLTLGGYNPRWQQGRPQLQVNEWHPNGEVNFQGHQWRPHSKHEYAQGHPSIPNSWLQGQGQSNGGLHITVASADSSASSNSGVYTQGQATSVHRNPYGRTERNFANVNSMRENGPSVDFVKFPGQTNVQSIPREFVRSKQMFDGKHRREEKDFVESIVSDITDTLIHLTPDRRRSIDDLRSADYFLLDVILTPGIIPRN</sequence>
<feature type="region of interest" description="Disordered" evidence="1">
    <location>
        <begin position="201"/>
        <end position="239"/>
    </location>
</feature>
<organism evidence="3 4">
    <name type="scientific">Vespula germanica</name>
    <name type="common">German yellow jacket</name>
    <name type="synonym">Paravespula germanica</name>
    <dbReference type="NCBI Taxonomy" id="30212"/>
    <lineage>
        <taxon>Eukaryota</taxon>
        <taxon>Metazoa</taxon>
        <taxon>Ecdysozoa</taxon>
        <taxon>Arthropoda</taxon>
        <taxon>Hexapoda</taxon>
        <taxon>Insecta</taxon>
        <taxon>Pterygota</taxon>
        <taxon>Neoptera</taxon>
        <taxon>Endopterygota</taxon>
        <taxon>Hymenoptera</taxon>
        <taxon>Apocrita</taxon>
        <taxon>Aculeata</taxon>
        <taxon>Vespoidea</taxon>
        <taxon>Vespidae</taxon>
        <taxon>Vespinae</taxon>
        <taxon>Vespula</taxon>
    </lineage>
</organism>
<dbReference type="Proteomes" id="UP000617340">
    <property type="component" value="Unassembled WGS sequence"/>
</dbReference>
<feature type="compositionally biased region" description="Basic and acidic residues" evidence="1">
    <location>
        <begin position="214"/>
        <end position="223"/>
    </location>
</feature>
<gene>
    <name evidence="3" type="ORF">HZH68_007680</name>
</gene>
<feature type="signal peptide" evidence="2">
    <location>
        <begin position="1"/>
        <end position="22"/>
    </location>
</feature>
<feature type="region of interest" description="Disordered" evidence="1">
    <location>
        <begin position="342"/>
        <end position="379"/>
    </location>
</feature>
<feature type="region of interest" description="Disordered" evidence="1">
    <location>
        <begin position="513"/>
        <end position="532"/>
    </location>
</feature>
<evidence type="ECO:0000313" key="3">
    <source>
        <dbReference type="EMBL" id="KAF7399088.1"/>
    </source>
</evidence>
<keyword evidence="2" id="KW-0732">Signal</keyword>
<protein>
    <submittedName>
        <fullName evidence="3">Uncharacterized protein</fullName>
    </submittedName>
</protein>
<dbReference type="EMBL" id="JACSDZ010000007">
    <property type="protein sequence ID" value="KAF7399088.1"/>
    <property type="molecule type" value="Genomic_DNA"/>
</dbReference>
<evidence type="ECO:0000313" key="4">
    <source>
        <dbReference type="Proteomes" id="UP000617340"/>
    </source>
</evidence>
<evidence type="ECO:0000256" key="2">
    <source>
        <dbReference type="SAM" id="SignalP"/>
    </source>
</evidence>
<dbReference type="AlphaFoldDB" id="A0A834K2U4"/>
<evidence type="ECO:0000256" key="1">
    <source>
        <dbReference type="SAM" id="MobiDB-lite"/>
    </source>
</evidence>
<name>A0A834K2U4_VESGE</name>
<reference evidence="3" key="1">
    <citation type="journal article" date="2020" name="G3 (Bethesda)">
        <title>High-Quality Assemblies for Three Invasive Social Wasps from the &lt;i&gt;Vespula&lt;/i&gt; Genus.</title>
        <authorList>
            <person name="Harrop T.W.R."/>
            <person name="Guhlin J."/>
            <person name="McLaughlin G.M."/>
            <person name="Permina E."/>
            <person name="Stockwell P."/>
            <person name="Gilligan J."/>
            <person name="Le Lec M.F."/>
            <person name="Gruber M.A.M."/>
            <person name="Quinn O."/>
            <person name="Lovegrove M."/>
            <person name="Duncan E.J."/>
            <person name="Remnant E.J."/>
            <person name="Van Eeckhoven J."/>
            <person name="Graham B."/>
            <person name="Knapp R.A."/>
            <person name="Langford K.W."/>
            <person name="Kronenberg Z."/>
            <person name="Press M.O."/>
            <person name="Eacker S.M."/>
            <person name="Wilson-Rankin E.E."/>
            <person name="Purcell J."/>
            <person name="Lester P.J."/>
            <person name="Dearden P.K."/>
        </authorList>
    </citation>
    <scope>NUCLEOTIDE SEQUENCE</scope>
    <source>
        <strain evidence="3">Linc-1</strain>
    </source>
</reference>
<accession>A0A834K2U4</accession>
<feature type="chain" id="PRO_5032469044" evidence="2">
    <location>
        <begin position="23"/>
        <end position="635"/>
    </location>
</feature>
<keyword evidence="4" id="KW-1185">Reference proteome</keyword>
<feature type="compositionally biased region" description="Polar residues" evidence="1">
    <location>
        <begin position="518"/>
        <end position="529"/>
    </location>
</feature>
<proteinExistence type="predicted"/>
<comment type="caution">
    <text evidence="3">The sequence shown here is derived from an EMBL/GenBank/DDBJ whole genome shotgun (WGS) entry which is preliminary data.</text>
</comment>